<keyword evidence="3" id="KW-0813">Transport</keyword>
<evidence type="ECO:0000256" key="7">
    <source>
        <dbReference type="ARBA" id="ARBA00022840"/>
    </source>
</evidence>
<evidence type="ECO:0000256" key="5">
    <source>
        <dbReference type="ARBA" id="ARBA00022519"/>
    </source>
</evidence>
<dbReference type="InterPro" id="IPR017871">
    <property type="entry name" value="ABC_transporter-like_CS"/>
</dbReference>
<dbReference type="PANTHER" id="PTHR42788">
    <property type="entry name" value="TAURINE IMPORT ATP-BINDING PROTEIN-RELATED"/>
    <property type="match status" value="1"/>
</dbReference>
<reference evidence="12 13" key="1">
    <citation type="journal article" date="2020" name="ISME J.">
        <title>Comparative genomics reveals insights into cyanobacterial evolution and habitat adaptation.</title>
        <authorList>
            <person name="Chen M.Y."/>
            <person name="Teng W.K."/>
            <person name="Zhao L."/>
            <person name="Hu C.X."/>
            <person name="Zhou Y.K."/>
            <person name="Han B.P."/>
            <person name="Song L.R."/>
            <person name="Shu W.S."/>
        </authorList>
    </citation>
    <scope>NUCLEOTIDE SEQUENCE [LARGE SCALE GENOMIC DNA]</scope>
    <source>
        <strain evidence="12 13">FACHB-1050</strain>
    </source>
</reference>
<name>A0ABR8CC05_9CYAN</name>
<evidence type="ECO:0000259" key="11">
    <source>
        <dbReference type="PROSITE" id="PS50893"/>
    </source>
</evidence>
<comment type="caution">
    <text evidence="12">The sequence shown here is derived from an EMBL/GenBank/DDBJ whole genome shotgun (WGS) entry which is preliminary data.</text>
</comment>
<organism evidence="12 13">
    <name type="scientific">Phormidium tenue FACHB-1050</name>
    <dbReference type="NCBI Taxonomy" id="2692857"/>
    <lineage>
        <taxon>Bacteria</taxon>
        <taxon>Bacillati</taxon>
        <taxon>Cyanobacteriota</taxon>
        <taxon>Cyanophyceae</taxon>
        <taxon>Oscillatoriophycideae</taxon>
        <taxon>Oscillatoriales</taxon>
        <taxon>Oscillatoriaceae</taxon>
        <taxon>Phormidium</taxon>
    </lineage>
</organism>
<dbReference type="SMART" id="SM00382">
    <property type="entry name" value="AAA"/>
    <property type="match status" value="1"/>
</dbReference>
<evidence type="ECO:0000256" key="1">
    <source>
        <dbReference type="ARBA" id="ARBA00004417"/>
    </source>
</evidence>
<dbReference type="Gene3D" id="3.40.190.10">
    <property type="entry name" value="Periplasmic binding protein-like II"/>
    <property type="match status" value="2"/>
</dbReference>
<accession>A0ABR8CC05</accession>
<keyword evidence="9" id="KW-0406">Ion transport</keyword>
<gene>
    <name evidence="12" type="ORF">H6G05_10235</name>
</gene>
<keyword evidence="6" id="KW-0547">Nucleotide-binding</keyword>
<evidence type="ECO:0000256" key="8">
    <source>
        <dbReference type="ARBA" id="ARBA00022967"/>
    </source>
</evidence>
<keyword evidence="8" id="KW-1278">Translocase</keyword>
<dbReference type="InterPro" id="IPR005890">
    <property type="entry name" value="NO3_transporter_ATP-bd-like"/>
</dbReference>
<evidence type="ECO:0000256" key="4">
    <source>
        <dbReference type="ARBA" id="ARBA00022475"/>
    </source>
</evidence>
<dbReference type="InterPro" id="IPR050166">
    <property type="entry name" value="ABC_transporter_ATP-bind"/>
</dbReference>
<protein>
    <submittedName>
        <fullName evidence="12">ABC transporter substrate-binding protein</fullName>
    </submittedName>
</protein>
<keyword evidence="13" id="KW-1185">Reference proteome</keyword>
<dbReference type="Proteomes" id="UP000618445">
    <property type="component" value="Unassembled WGS sequence"/>
</dbReference>
<comment type="similarity">
    <text evidence="2">Belongs to the ABC transporter superfamily. Nitrate/nitrite/cyanate uptake transporter (NitT) (TC 3.A.1.16) family.</text>
</comment>
<sequence length="672" mass="74780">MSAFLEIDHVSRVFKTQNGQPYVAVKDVYFEMKEGEFVSIIGHSGCGKSTVLNILSGLDKASAGGIVLEGREINEPGPDRMLVFQNHSLLPWLTVRQNIGLAVNRVLRDLPKEERRRIIQENIDLVGLSHAADKYPREISGGMKQRVGIARALSIKPKILLLDEPFGALDALTRGRLQEKLMHICDESKISAVMITHDVDEALLLSDRIVMMTNGPEAKIGQILTVDLPHPRKRLESVNHPNYYRLRGEVVSFLDRQKQIKIERAKNKNTAAISMGNIEKTNLTIGYIPLTDCAPFVIAQEKGLFAKYGLDVTLSKENSWNDLAEGIREGRLDAAQMVTGMPLAISLGMGSKIPVPVVTSLTLSRNGNAITLGNRLRDEGVHDLASLKTYVDKFADAYNPALGMVHHASMHNLLLRHWLASGGIQPDQDVDVIVIPPPQMVSNLMANNIIGYCVGEPWNVRAVNSNVGFVVATDLDIWRGHPEKVLGVRKDWAEQYPNTHLELVKALLEAAQFCEPLENRDEVVLTLASPKYLNLDPVYIRPGFAGPYRINTMEAKYEQDFCQFGVGNMPSRKEQLWVLVQMARWGLVNFPENHAEVIYNLLATNVYQQAAKELEIPIIEEDKSPIVLADGSVFDPSDPIAALQSLPYSQFTETSYFDPIKGFASKKVAVRQ</sequence>
<evidence type="ECO:0000256" key="3">
    <source>
        <dbReference type="ARBA" id="ARBA00022448"/>
    </source>
</evidence>
<dbReference type="NCBIfam" id="TIGR01184">
    <property type="entry name" value="ntrCD"/>
    <property type="match status" value="1"/>
</dbReference>
<comment type="subcellular location">
    <subcellularLocation>
        <location evidence="1">Cell inner membrane</location>
        <topology evidence="1">Peripheral membrane protein</topology>
    </subcellularLocation>
</comment>
<dbReference type="Gene3D" id="3.40.50.300">
    <property type="entry name" value="P-loop containing nucleotide triphosphate hydrolases"/>
    <property type="match status" value="1"/>
</dbReference>
<dbReference type="PROSITE" id="PS00211">
    <property type="entry name" value="ABC_TRANSPORTER_1"/>
    <property type="match status" value="1"/>
</dbReference>
<dbReference type="SUPFAM" id="SSF53850">
    <property type="entry name" value="Periplasmic binding protein-like II"/>
    <property type="match status" value="1"/>
</dbReference>
<keyword evidence="10" id="KW-0472">Membrane</keyword>
<dbReference type="PANTHER" id="PTHR42788:SF7">
    <property type="entry name" value="NITRATE ABC TRANSPORTER ATP-BINDING PROTEIN"/>
    <property type="match status" value="1"/>
</dbReference>
<evidence type="ECO:0000256" key="6">
    <source>
        <dbReference type="ARBA" id="ARBA00022741"/>
    </source>
</evidence>
<dbReference type="RefSeq" id="WP_190578079.1">
    <property type="nucleotide sequence ID" value="NZ_CAWPQU010000005.1"/>
</dbReference>
<dbReference type="Pfam" id="PF13379">
    <property type="entry name" value="NMT1_2"/>
    <property type="match status" value="1"/>
</dbReference>
<dbReference type="InterPro" id="IPR027417">
    <property type="entry name" value="P-loop_NTPase"/>
</dbReference>
<dbReference type="InterPro" id="IPR003593">
    <property type="entry name" value="AAA+_ATPase"/>
</dbReference>
<dbReference type="SUPFAM" id="SSF52540">
    <property type="entry name" value="P-loop containing nucleoside triphosphate hydrolases"/>
    <property type="match status" value="1"/>
</dbReference>
<dbReference type="CDD" id="cd03293">
    <property type="entry name" value="ABC_NrtD_SsuB_transporters"/>
    <property type="match status" value="1"/>
</dbReference>
<dbReference type="PROSITE" id="PS50893">
    <property type="entry name" value="ABC_TRANSPORTER_2"/>
    <property type="match status" value="1"/>
</dbReference>
<evidence type="ECO:0000313" key="13">
    <source>
        <dbReference type="Proteomes" id="UP000618445"/>
    </source>
</evidence>
<keyword evidence="5" id="KW-0997">Cell inner membrane</keyword>
<keyword evidence="7" id="KW-0067">ATP-binding</keyword>
<dbReference type="Pfam" id="PF00005">
    <property type="entry name" value="ABC_tran"/>
    <property type="match status" value="1"/>
</dbReference>
<evidence type="ECO:0000256" key="2">
    <source>
        <dbReference type="ARBA" id="ARBA00009440"/>
    </source>
</evidence>
<dbReference type="CDD" id="cd13553">
    <property type="entry name" value="PBP2_NrtA_CpmA_like"/>
    <property type="match status" value="1"/>
</dbReference>
<evidence type="ECO:0000256" key="9">
    <source>
        <dbReference type="ARBA" id="ARBA00023065"/>
    </source>
</evidence>
<dbReference type="EMBL" id="JACJQY010000013">
    <property type="protein sequence ID" value="MBD2317221.1"/>
    <property type="molecule type" value="Genomic_DNA"/>
</dbReference>
<evidence type="ECO:0000256" key="10">
    <source>
        <dbReference type="ARBA" id="ARBA00023136"/>
    </source>
</evidence>
<dbReference type="InterPro" id="IPR003439">
    <property type="entry name" value="ABC_transporter-like_ATP-bd"/>
</dbReference>
<feature type="domain" description="ABC transporter" evidence="11">
    <location>
        <begin position="5"/>
        <end position="239"/>
    </location>
</feature>
<proteinExistence type="inferred from homology"/>
<keyword evidence="4" id="KW-1003">Cell membrane</keyword>
<evidence type="ECO:0000313" key="12">
    <source>
        <dbReference type="EMBL" id="MBD2317221.1"/>
    </source>
</evidence>
<dbReference type="InterPro" id="IPR044527">
    <property type="entry name" value="NrtA/CpmA_ABC-bd_dom"/>
</dbReference>